<organism evidence="1 2">
    <name type="scientific">Bacillus phage vB_BanS_Nate</name>
    <dbReference type="NCBI Taxonomy" id="2894788"/>
    <lineage>
        <taxon>Viruses</taxon>
        <taxon>Duplodnaviria</taxon>
        <taxon>Heunggongvirae</taxon>
        <taxon>Uroviricota</taxon>
        <taxon>Caudoviricetes</taxon>
        <taxon>Joanripponvirinae</taxon>
        <taxon>Natevirus</taxon>
        <taxon>Natevirus nate</taxon>
    </lineage>
</organism>
<proteinExistence type="predicted"/>
<dbReference type="CDD" id="cd02947">
    <property type="entry name" value="TRX_family"/>
    <property type="match status" value="1"/>
</dbReference>
<sequence length="102" mass="11313">MKLFKLEKTNCAPCKMADANLKNHYGVELDKDNKINLNQNPDIAMKLQIMQAPTFLLLSKDVSLAELKKMTKQDIDAITVTMYSGVGISRLGEILEDAGLLS</sequence>
<accession>A0AAE8YW26</accession>
<evidence type="ECO:0000313" key="1">
    <source>
        <dbReference type="EMBL" id="UGO51003.1"/>
    </source>
</evidence>
<gene>
    <name evidence="1" type="ORF">NATE_150</name>
</gene>
<dbReference type="Gene3D" id="3.40.30.10">
    <property type="entry name" value="Glutaredoxin"/>
    <property type="match status" value="1"/>
</dbReference>
<dbReference type="Proteomes" id="UP000827544">
    <property type="component" value="Segment"/>
</dbReference>
<name>A0AAE8YW26_9CAUD</name>
<protein>
    <submittedName>
        <fullName evidence="1">Thioredoxin</fullName>
    </submittedName>
</protein>
<dbReference type="SUPFAM" id="SSF52833">
    <property type="entry name" value="Thioredoxin-like"/>
    <property type="match status" value="1"/>
</dbReference>
<keyword evidence="2" id="KW-1185">Reference proteome</keyword>
<evidence type="ECO:0000313" key="2">
    <source>
        <dbReference type="Proteomes" id="UP000827544"/>
    </source>
</evidence>
<dbReference type="EMBL" id="OK499992">
    <property type="protein sequence ID" value="UGO51003.1"/>
    <property type="molecule type" value="Genomic_DNA"/>
</dbReference>
<reference evidence="1" key="1">
    <citation type="submission" date="2021-10" db="EMBL/GenBank/DDBJ databases">
        <authorList>
            <person name="Lavering E.D."/>
            <person name="James R."/>
            <person name="Fairholm J.D."/>
            <person name="Ogilvie B.H."/>
            <person name="Thurgood T.L."/>
            <person name="Robison R.A."/>
            <person name="Grose J.H."/>
        </authorList>
    </citation>
    <scope>NUCLEOTIDE SEQUENCE</scope>
</reference>
<dbReference type="InterPro" id="IPR036249">
    <property type="entry name" value="Thioredoxin-like_sf"/>
</dbReference>